<keyword evidence="7" id="KW-1185">Reference proteome</keyword>
<comment type="subcellular location">
    <subcellularLocation>
        <location evidence="1">Membrane</location>
        <topology evidence="1">Multi-pass membrane protein</topology>
    </subcellularLocation>
</comment>
<keyword evidence="2 5" id="KW-0812">Transmembrane</keyword>
<dbReference type="OrthoDB" id="7933078at2759"/>
<evidence type="ECO:0000256" key="3">
    <source>
        <dbReference type="ARBA" id="ARBA00022989"/>
    </source>
</evidence>
<evidence type="ECO:0000256" key="5">
    <source>
        <dbReference type="RuleBase" id="RU004379"/>
    </source>
</evidence>
<dbReference type="PANTHER" id="PTHR23291">
    <property type="entry name" value="BAX INHIBITOR-RELATED"/>
    <property type="match status" value="1"/>
</dbReference>
<name>A0A7J7IDL6_9RHOD</name>
<evidence type="ECO:0000256" key="2">
    <source>
        <dbReference type="ARBA" id="ARBA00022692"/>
    </source>
</evidence>
<evidence type="ECO:0000313" key="7">
    <source>
        <dbReference type="Proteomes" id="UP000530660"/>
    </source>
</evidence>
<dbReference type="AlphaFoldDB" id="A0A7J7IDL6"/>
<keyword evidence="4 5" id="KW-0472">Membrane</keyword>
<dbReference type="PANTHER" id="PTHR23291:SF50">
    <property type="entry name" value="PROTEIN LIFEGUARD 4"/>
    <property type="match status" value="1"/>
</dbReference>
<evidence type="ECO:0000256" key="4">
    <source>
        <dbReference type="ARBA" id="ARBA00023136"/>
    </source>
</evidence>
<feature type="transmembrane region" description="Helical" evidence="5">
    <location>
        <begin position="131"/>
        <end position="150"/>
    </location>
</feature>
<accession>A0A7J7IDL6</accession>
<gene>
    <name evidence="6" type="primary">TMBIM4</name>
    <name evidence="6" type="ORF">F1559_000476</name>
</gene>
<dbReference type="Proteomes" id="UP000530660">
    <property type="component" value="Unassembled WGS sequence"/>
</dbReference>
<organism evidence="6 7">
    <name type="scientific">Cyanidiococcus yangmingshanensis</name>
    <dbReference type="NCBI Taxonomy" id="2690220"/>
    <lineage>
        <taxon>Eukaryota</taxon>
        <taxon>Rhodophyta</taxon>
        <taxon>Bangiophyceae</taxon>
        <taxon>Cyanidiales</taxon>
        <taxon>Cyanidiaceae</taxon>
        <taxon>Cyanidiococcus</taxon>
    </lineage>
</organism>
<feature type="transmembrane region" description="Helical" evidence="5">
    <location>
        <begin position="72"/>
        <end position="92"/>
    </location>
</feature>
<proteinExistence type="inferred from homology"/>
<comment type="caution">
    <text evidence="6">The sequence shown here is derived from an EMBL/GenBank/DDBJ whole genome shotgun (WGS) entry which is preliminary data.</text>
</comment>
<evidence type="ECO:0000256" key="1">
    <source>
        <dbReference type="ARBA" id="ARBA00004141"/>
    </source>
</evidence>
<feature type="transmembrane region" description="Helical" evidence="5">
    <location>
        <begin position="16"/>
        <end position="34"/>
    </location>
</feature>
<evidence type="ECO:0000313" key="6">
    <source>
        <dbReference type="EMBL" id="KAF6001175.1"/>
    </source>
</evidence>
<dbReference type="Pfam" id="PF01027">
    <property type="entry name" value="Bax1-I"/>
    <property type="match status" value="1"/>
</dbReference>
<dbReference type="GO" id="GO:0016020">
    <property type="term" value="C:membrane"/>
    <property type="evidence" value="ECO:0007669"/>
    <property type="project" value="UniProtKB-SubCell"/>
</dbReference>
<sequence>MLSSALNQWILSAAPWLIWVCFLGALGALAGSFWARSHPKWSFRVLVVFTLFEALSVAMVCAAYAASGLGVIVFEACFLTAMVFTALTLYCWQTQRDFSFLGGFLGAALMVVFGAALLNVLLGWTGHLSPTFSFIVSVASALLFCGYILFDTSMIIHRLGPDDWSIACISLYLDVLNLFLNLLQILTRLQASSDN</sequence>
<keyword evidence="3 5" id="KW-1133">Transmembrane helix</keyword>
<dbReference type="EMBL" id="VWRR01000015">
    <property type="protein sequence ID" value="KAF6001175.1"/>
    <property type="molecule type" value="Genomic_DNA"/>
</dbReference>
<comment type="similarity">
    <text evidence="5">Belongs to the BI1 family.</text>
</comment>
<dbReference type="InterPro" id="IPR006214">
    <property type="entry name" value="Bax_inhibitor_1-related"/>
</dbReference>
<reference evidence="6 7" key="1">
    <citation type="journal article" date="2020" name="J. Phycol.">
        <title>Comparative genome analysis reveals Cyanidiococcus gen. nov., a new extremophilic red algal genus sister to Cyanidioschyzon (Cyanidioschyzonaceae, Rhodophyta).</title>
        <authorList>
            <person name="Liu S.-L."/>
            <person name="Chiang Y.-R."/>
            <person name="Yoon H.S."/>
            <person name="Fu H.-Y."/>
        </authorList>
    </citation>
    <scope>NUCLEOTIDE SEQUENCE [LARGE SCALE GENOMIC DNA]</scope>
    <source>
        <strain evidence="6 7">THAL066</strain>
    </source>
</reference>
<feature type="transmembrane region" description="Helical" evidence="5">
    <location>
        <begin position="46"/>
        <end position="66"/>
    </location>
</feature>
<feature type="transmembrane region" description="Helical" evidence="5">
    <location>
        <begin position="104"/>
        <end position="125"/>
    </location>
</feature>
<protein>
    <submittedName>
        <fullName evidence="6">Transmembrane BAX inhibitor motif-containing protein 4</fullName>
    </submittedName>
</protein>